<sequence length="369" mass="43191">MNENSLKSDTFNVCAVFVMSNKLEQRVCIKFCVKLGKSATETFEMIKKAFEDEAMSRSKTFEWHKRFIVGREDINDDSRAGRPSTSRNVEMVAKVRKIIRSDRRMTIRELSTECNISFGSCQTILTEDLGMRRVCAKMVPKLLSQDQKNHRIEVCQNLKERTQNDPGFIKNVITGDETWVYGYDIETKRQSSQWKSVTSPRPKKARQVRSNVKTMLITFFDIKGLIYYEFVPTGQTVNQTYYKEVLIKLREKIRKKRPDQFQNRSWLLHHDNAPAHSALSIREFLADKQIPVVPHPPYSPDLAPCDFFLFPKIKTDLKGQRFDDIETIKKNAVDQLKQLKVEDFQHCFKKWQERWDKCITSGGEYFEGD</sequence>
<dbReference type="InterPro" id="IPR052709">
    <property type="entry name" value="Transposase-MT_Hybrid"/>
</dbReference>
<dbReference type="PANTHER" id="PTHR46060">
    <property type="entry name" value="MARINER MOS1 TRANSPOSASE-LIKE PROTEIN"/>
    <property type="match status" value="1"/>
</dbReference>
<dbReference type="PANTHER" id="PTHR46060:SF1">
    <property type="entry name" value="MARINER MOS1 TRANSPOSASE-LIKE PROTEIN"/>
    <property type="match status" value="1"/>
</dbReference>
<evidence type="ECO:0000313" key="2">
    <source>
        <dbReference type="EMBL" id="CAI6358303.1"/>
    </source>
</evidence>
<gene>
    <name evidence="2" type="ORF">MEUPH1_LOCUS13833</name>
</gene>
<dbReference type="Gene3D" id="1.10.10.1450">
    <property type="match status" value="1"/>
</dbReference>
<organism evidence="2 3">
    <name type="scientific">Macrosiphum euphorbiae</name>
    <name type="common">potato aphid</name>
    <dbReference type="NCBI Taxonomy" id="13131"/>
    <lineage>
        <taxon>Eukaryota</taxon>
        <taxon>Metazoa</taxon>
        <taxon>Ecdysozoa</taxon>
        <taxon>Arthropoda</taxon>
        <taxon>Hexapoda</taxon>
        <taxon>Insecta</taxon>
        <taxon>Pterygota</taxon>
        <taxon>Neoptera</taxon>
        <taxon>Paraneoptera</taxon>
        <taxon>Hemiptera</taxon>
        <taxon>Sternorrhyncha</taxon>
        <taxon>Aphidomorpha</taxon>
        <taxon>Aphidoidea</taxon>
        <taxon>Aphididae</taxon>
        <taxon>Macrosiphini</taxon>
        <taxon>Macrosiphum</taxon>
    </lineage>
</organism>
<dbReference type="Gene3D" id="3.30.420.10">
    <property type="entry name" value="Ribonuclease H-like superfamily/Ribonuclease H"/>
    <property type="match status" value="1"/>
</dbReference>
<reference evidence="2 3" key="1">
    <citation type="submission" date="2023-01" db="EMBL/GenBank/DDBJ databases">
        <authorList>
            <person name="Whitehead M."/>
        </authorList>
    </citation>
    <scope>NUCLEOTIDE SEQUENCE [LARGE SCALE GENOMIC DNA]</scope>
</reference>
<comment type="caution">
    <text evidence="2">The sequence shown here is derived from an EMBL/GenBank/DDBJ whole genome shotgun (WGS) entry which is preliminary data.</text>
</comment>
<feature type="domain" description="Mos1 transposase HTH" evidence="1">
    <location>
        <begin position="26"/>
        <end position="68"/>
    </location>
</feature>
<dbReference type="InterPro" id="IPR036397">
    <property type="entry name" value="RNaseH_sf"/>
</dbReference>
<dbReference type="Pfam" id="PF17906">
    <property type="entry name" value="HTH_48"/>
    <property type="match status" value="1"/>
</dbReference>
<dbReference type="Proteomes" id="UP001160148">
    <property type="component" value="Unassembled WGS sequence"/>
</dbReference>
<dbReference type="GO" id="GO:0003676">
    <property type="term" value="F:nucleic acid binding"/>
    <property type="evidence" value="ECO:0007669"/>
    <property type="project" value="InterPro"/>
</dbReference>
<dbReference type="InterPro" id="IPR041426">
    <property type="entry name" value="Mos1_HTH"/>
</dbReference>
<dbReference type="AlphaFoldDB" id="A0AAV0WRF5"/>
<dbReference type="Pfam" id="PF01359">
    <property type="entry name" value="Transposase_1"/>
    <property type="match status" value="1"/>
</dbReference>
<name>A0AAV0WRF5_9HEMI</name>
<dbReference type="InterPro" id="IPR001888">
    <property type="entry name" value="Transposase_1"/>
</dbReference>
<evidence type="ECO:0000313" key="3">
    <source>
        <dbReference type="Proteomes" id="UP001160148"/>
    </source>
</evidence>
<accession>A0AAV0WRF5</accession>
<protein>
    <recommendedName>
        <fullName evidence="1">Mos1 transposase HTH domain-containing protein</fullName>
    </recommendedName>
</protein>
<proteinExistence type="predicted"/>
<dbReference type="EMBL" id="CARXXK010000002">
    <property type="protein sequence ID" value="CAI6358303.1"/>
    <property type="molecule type" value="Genomic_DNA"/>
</dbReference>
<keyword evidence="3" id="KW-1185">Reference proteome</keyword>
<evidence type="ECO:0000259" key="1">
    <source>
        <dbReference type="Pfam" id="PF17906"/>
    </source>
</evidence>